<evidence type="ECO:0000313" key="3">
    <source>
        <dbReference type="Proteomes" id="UP001153712"/>
    </source>
</evidence>
<organism evidence="2 3">
    <name type="scientific">Phyllotreta striolata</name>
    <name type="common">Striped flea beetle</name>
    <name type="synonym">Crioceris striolata</name>
    <dbReference type="NCBI Taxonomy" id="444603"/>
    <lineage>
        <taxon>Eukaryota</taxon>
        <taxon>Metazoa</taxon>
        <taxon>Ecdysozoa</taxon>
        <taxon>Arthropoda</taxon>
        <taxon>Hexapoda</taxon>
        <taxon>Insecta</taxon>
        <taxon>Pterygota</taxon>
        <taxon>Neoptera</taxon>
        <taxon>Endopterygota</taxon>
        <taxon>Coleoptera</taxon>
        <taxon>Polyphaga</taxon>
        <taxon>Cucujiformia</taxon>
        <taxon>Chrysomeloidea</taxon>
        <taxon>Chrysomelidae</taxon>
        <taxon>Galerucinae</taxon>
        <taxon>Alticini</taxon>
        <taxon>Phyllotreta</taxon>
    </lineage>
</organism>
<protein>
    <submittedName>
        <fullName evidence="2">Uncharacterized protein</fullName>
    </submittedName>
</protein>
<dbReference type="GO" id="GO:0016042">
    <property type="term" value="P:lipid catabolic process"/>
    <property type="evidence" value="ECO:0007669"/>
    <property type="project" value="TreeGrafter"/>
</dbReference>
<sequence>MLLVTIVGLVGLVAEGQFWPNHQRRQQPGRLQLKAALDLKNRIKQRFDIVRMWNTQSICYDEVGCFSLPHKNSPLQKMPEDPRVLNTKFYLYTRRTDFAQPEILMYDDGGKSLNGSTFDARRPLKVLVHGYTSKWNEKGAMIIMNTYLKLVS</sequence>
<dbReference type="InterPro" id="IPR000734">
    <property type="entry name" value="TAG_lipase"/>
</dbReference>
<dbReference type="GO" id="GO:0016298">
    <property type="term" value="F:lipase activity"/>
    <property type="evidence" value="ECO:0007669"/>
    <property type="project" value="InterPro"/>
</dbReference>
<dbReference type="InterPro" id="IPR029058">
    <property type="entry name" value="AB_hydrolase_fold"/>
</dbReference>
<keyword evidence="1" id="KW-0732">Signal</keyword>
<keyword evidence="3" id="KW-1185">Reference proteome</keyword>
<feature type="non-terminal residue" evidence="2">
    <location>
        <position position="152"/>
    </location>
</feature>
<dbReference type="OrthoDB" id="270009at2759"/>
<accession>A0A9N9XU03</accession>
<dbReference type="GO" id="GO:0005615">
    <property type="term" value="C:extracellular space"/>
    <property type="evidence" value="ECO:0007669"/>
    <property type="project" value="TreeGrafter"/>
</dbReference>
<reference evidence="2" key="1">
    <citation type="submission" date="2022-01" db="EMBL/GenBank/DDBJ databases">
        <authorList>
            <person name="King R."/>
        </authorList>
    </citation>
    <scope>NUCLEOTIDE SEQUENCE</scope>
</reference>
<dbReference type="AlphaFoldDB" id="A0A9N9XU03"/>
<dbReference type="Proteomes" id="UP001153712">
    <property type="component" value="Chromosome 5"/>
</dbReference>
<dbReference type="Gene3D" id="3.40.50.1820">
    <property type="entry name" value="alpha/beta hydrolase"/>
    <property type="match status" value="1"/>
</dbReference>
<name>A0A9N9XU03_PHYSR</name>
<feature type="signal peptide" evidence="1">
    <location>
        <begin position="1"/>
        <end position="16"/>
    </location>
</feature>
<dbReference type="PANTHER" id="PTHR11610">
    <property type="entry name" value="LIPASE"/>
    <property type="match status" value="1"/>
</dbReference>
<dbReference type="EMBL" id="OU900098">
    <property type="protein sequence ID" value="CAG9861970.1"/>
    <property type="molecule type" value="Genomic_DNA"/>
</dbReference>
<proteinExistence type="predicted"/>
<dbReference type="PANTHER" id="PTHR11610:SF173">
    <property type="entry name" value="LIPASE DOMAIN-CONTAINING PROTEIN-RELATED"/>
    <property type="match status" value="1"/>
</dbReference>
<evidence type="ECO:0000313" key="2">
    <source>
        <dbReference type="EMBL" id="CAG9861970.1"/>
    </source>
</evidence>
<evidence type="ECO:0000256" key="1">
    <source>
        <dbReference type="SAM" id="SignalP"/>
    </source>
</evidence>
<feature type="chain" id="PRO_5040409037" evidence="1">
    <location>
        <begin position="17"/>
        <end position="152"/>
    </location>
</feature>
<gene>
    <name evidence="2" type="ORF">PHYEVI_LOCUS8293</name>
</gene>